<reference evidence="2" key="1">
    <citation type="submission" date="2015-01" db="EMBL/GenBank/DDBJ databases">
        <authorList>
            <person name="Durling Mikael"/>
        </authorList>
    </citation>
    <scope>NUCLEOTIDE SEQUENCE</scope>
</reference>
<dbReference type="AlphaFoldDB" id="A0A0B7JY07"/>
<evidence type="ECO:0000256" key="1">
    <source>
        <dbReference type="SAM" id="MobiDB-lite"/>
    </source>
</evidence>
<sequence length="123" mass="14334">MDSKPPQPSNDDGSAWDEARMEQAMERLNALHVQARRLRDTIPRMLEPLLQKQPSPDVMFSLFMKAVSEAQEDLRDFTDQMHDEETKAVFDRAKKSEQEDPKGIKPWRHKDHPDWYNGLASSK</sequence>
<organism evidence="2">
    <name type="scientific">Bionectria ochroleuca</name>
    <name type="common">Gliocladium roseum</name>
    <dbReference type="NCBI Taxonomy" id="29856"/>
    <lineage>
        <taxon>Eukaryota</taxon>
        <taxon>Fungi</taxon>
        <taxon>Dikarya</taxon>
        <taxon>Ascomycota</taxon>
        <taxon>Pezizomycotina</taxon>
        <taxon>Sordariomycetes</taxon>
        <taxon>Hypocreomycetidae</taxon>
        <taxon>Hypocreales</taxon>
        <taxon>Bionectriaceae</taxon>
        <taxon>Clonostachys</taxon>
    </lineage>
</organism>
<proteinExistence type="predicted"/>
<feature type="region of interest" description="Disordered" evidence="1">
    <location>
        <begin position="74"/>
        <end position="123"/>
    </location>
</feature>
<evidence type="ECO:0000313" key="2">
    <source>
        <dbReference type="EMBL" id="CEO47346.1"/>
    </source>
</evidence>
<dbReference type="EMBL" id="CDPU01000007">
    <property type="protein sequence ID" value="CEO47346.1"/>
    <property type="molecule type" value="Genomic_DNA"/>
</dbReference>
<name>A0A0B7JY07_BIOOC</name>
<reference evidence="3" key="2">
    <citation type="submission" date="2020-10" db="EMBL/GenBank/DDBJ databases">
        <title>High-Quality Genome Resource of Clonostachys rosea strain S41 by Oxford Nanopore Long-Read Sequencing.</title>
        <authorList>
            <person name="Wang H."/>
        </authorList>
    </citation>
    <scope>NUCLEOTIDE SEQUENCE</scope>
    <source>
        <strain evidence="3">S41</strain>
    </source>
</reference>
<evidence type="ECO:0000313" key="3">
    <source>
        <dbReference type="EMBL" id="KAF9749283.1"/>
    </source>
</evidence>
<feature type="compositionally biased region" description="Basic and acidic residues" evidence="1">
    <location>
        <begin position="74"/>
        <end position="103"/>
    </location>
</feature>
<dbReference type="EMBL" id="JADCTT010000008">
    <property type="protein sequence ID" value="KAF9749283.1"/>
    <property type="molecule type" value="Genomic_DNA"/>
</dbReference>
<protein>
    <submittedName>
        <fullName evidence="2">Uncharacterized protein</fullName>
    </submittedName>
</protein>
<dbReference type="Proteomes" id="UP000616885">
    <property type="component" value="Unassembled WGS sequence"/>
</dbReference>
<gene>
    <name evidence="2" type="ORF">BN869_000003401_1</name>
    <name evidence="3" type="ORF">IM811_017078</name>
</gene>
<accession>A0A0B7JY07</accession>